<comment type="caution">
    <text evidence="2">The sequence shown here is derived from an EMBL/GenBank/DDBJ whole genome shotgun (WGS) entry which is preliminary data.</text>
</comment>
<organism evidence="2 3">
    <name type="scientific">Brachybacterium aquaticum</name>
    <dbReference type="NCBI Taxonomy" id="1432564"/>
    <lineage>
        <taxon>Bacteria</taxon>
        <taxon>Bacillati</taxon>
        <taxon>Actinomycetota</taxon>
        <taxon>Actinomycetes</taxon>
        <taxon>Micrococcales</taxon>
        <taxon>Dermabacteraceae</taxon>
        <taxon>Brachybacterium</taxon>
    </lineage>
</organism>
<protein>
    <submittedName>
        <fullName evidence="2">Uncharacterized protein</fullName>
    </submittedName>
</protein>
<proteinExistence type="predicted"/>
<reference evidence="2 3" key="1">
    <citation type="submission" date="2020-08" db="EMBL/GenBank/DDBJ databases">
        <title>Sequencing the genomes of 1000 actinobacteria strains.</title>
        <authorList>
            <person name="Klenk H.-P."/>
        </authorList>
    </citation>
    <scope>NUCLEOTIDE SEQUENCE [LARGE SCALE GENOMIC DNA]</scope>
    <source>
        <strain evidence="2 3">DSM 28796</strain>
    </source>
</reference>
<evidence type="ECO:0000313" key="2">
    <source>
        <dbReference type="EMBL" id="MBB5832825.1"/>
    </source>
</evidence>
<dbReference type="RefSeq" id="WP_184326085.1">
    <property type="nucleotide sequence ID" value="NZ_JACHLZ010000001.1"/>
</dbReference>
<feature type="compositionally biased region" description="Low complexity" evidence="1">
    <location>
        <begin position="10"/>
        <end position="42"/>
    </location>
</feature>
<accession>A0A841AHM1</accession>
<dbReference type="EMBL" id="JACHLZ010000001">
    <property type="protein sequence ID" value="MBB5832825.1"/>
    <property type="molecule type" value="Genomic_DNA"/>
</dbReference>
<keyword evidence="3" id="KW-1185">Reference proteome</keyword>
<name>A0A841AHM1_9MICO</name>
<evidence type="ECO:0000313" key="3">
    <source>
        <dbReference type="Proteomes" id="UP000588158"/>
    </source>
</evidence>
<gene>
    <name evidence="2" type="ORF">HNR70_002638</name>
</gene>
<dbReference type="AlphaFoldDB" id="A0A841AHM1"/>
<sequence length="78" mass="7222">MSDPQAVSDAQSSTAAPASRAATEGAPSAEPAGAPAPEVDAASQAGEATAPQTLSSLSSLLGGSFAGGQACAADGTCD</sequence>
<feature type="region of interest" description="Disordered" evidence="1">
    <location>
        <begin position="1"/>
        <end position="53"/>
    </location>
</feature>
<dbReference type="Proteomes" id="UP000588158">
    <property type="component" value="Unassembled WGS sequence"/>
</dbReference>
<evidence type="ECO:0000256" key="1">
    <source>
        <dbReference type="SAM" id="MobiDB-lite"/>
    </source>
</evidence>